<feature type="region of interest" description="Disordered" evidence="2">
    <location>
        <begin position="118"/>
        <end position="199"/>
    </location>
</feature>
<feature type="compositionally biased region" description="Basic residues" evidence="2">
    <location>
        <begin position="155"/>
        <end position="164"/>
    </location>
</feature>
<evidence type="ECO:0000256" key="2">
    <source>
        <dbReference type="SAM" id="MobiDB-lite"/>
    </source>
</evidence>
<sequence length="417" mass="44341">MKILAKTYINEAKDVQDLVAALPLLLDKERTTAKAEVESAKLQALQNQAPAPPRAPSAAVYSELRQAEAEIARLKEKKNGNDGQIGQLKARVTELSAEITAFKAQLAEKNEAAVVDSTASGATTTQGQPGNYKHTKKTRKAASDAMVAINEAQRPKSKKERKKAAQNDAANAKGKKGGKKGGKKRGKKGLANQTSGLDAQDNEVQEFADQGASVTAIGDNATSRDVIKTFNTDGSHIASKKAHGASSFADPLGANSAFRFGGLGKEPSYPRSKRPFDAGLGESGNTPKKIKTESTAAAGGQAPAATPKCRRCKKYALTCDSRSRCCHCEVADQRCIYEACPLGLWCKGKRCDEIHDGQWTHGDVPAWNIEKPRAPLDTLGPYHTSTAWVPQTTREASQTSSSAHETASTGNNLSPTA</sequence>
<evidence type="ECO:0000313" key="3">
    <source>
        <dbReference type="EMBL" id="KAF2478767.1"/>
    </source>
</evidence>
<keyword evidence="4" id="KW-1185">Reference proteome</keyword>
<dbReference type="AlphaFoldDB" id="A0A6A6PHL6"/>
<feature type="region of interest" description="Disordered" evidence="2">
    <location>
        <begin position="389"/>
        <end position="417"/>
    </location>
</feature>
<keyword evidence="1" id="KW-0175">Coiled coil</keyword>
<dbReference type="GeneID" id="54478825"/>
<evidence type="ECO:0000313" key="4">
    <source>
        <dbReference type="Proteomes" id="UP000799767"/>
    </source>
</evidence>
<gene>
    <name evidence="3" type="ORF">BDY17DRAFT_328284</name>
</gene>
<accession>A0A6A6PHL6</accession>
<feature type="region of interest" description="Disordered" evidence="2">
    <location>
        <begin position="263"/>
        <end position="300"/>
    </location>
</feature>
<evidence type="ECO:0000256" key="1">
    <source>
        <dbReference type="SAM" id="Coils"/>
    </source>
</evidence>
<dbReference type="RefSeq" id="XP_033585337.1">
    <property type="nucleotide sequence ID" value="XM_033737823.1"/>
</dbReference>
<protein>
    <submittedName>
        <fullName evidence="3">Uncharacterized protein</fullName>
    </submittedName>
</protein>
<feature type="compositionally biased region" description="Polar residues" evidence="2">
    <location>
        <begin position="118"/>
        <end position="129"/>
    </location>
</feature>
<dbReference type="Proteomes" id="UP000799767">
    <property type="component" value="Unassembled WGS sequence"/>
</dbReference>
<dbReference type="EMBL" id="MU001643">
    <property type="protein sequence ID" value="KAF2478767.1"/>
    <property type="molecule type" value="Genomic_DNA"/>
</dbReference>
<reference evidence="3" key="1">
    <citation type="journal article" date="2020" name="Stud. Mycol.">
        <title>101 Dothideomycetes genomes: a test case for predicting lifestyles and emergence of pathogens.</title>
        <authorList>
            <person name="Haridas S."/>
            <person name="Albert R."/>
            <person name="Binder M."/>
            <person name="Bloem J."/>
            <person name="Labutti K."/>
            <person name="Salamov A."/>
            <person name="Andreopoulos B."/>
            <person name="Baker S."/>
            <person name="Barry K."/>
            <person name="Bills G."/>
            <person name="Bluhm B."/>
            <person name="Cannon C."/>
            <person name="Castanera R."/>
            <person name="Culley D."/>
            <person name="Daum C."/>
            <person name="Ezra D."/>
            <person name="Gonzalez J."/>
            <person name="Henrissat B."/>
            <person name="Kuo A."/>
            <person name="Liang C."/>
            <person name="Lipzen A."/>
            <person name="Lutzoni F."/>
            <person name="Magnuson J."/>
            <person name="Mondo S."/>
            <person name="Nolan M."/>
            <person name="Ohm R."/>
            <person name="Pangilinan J."/>
            <person name="Park H.-J."/>
            <person name="Ramirez L."/>
            <person name="Alfaro M."/>
            <person name="Sun H."/>
            <person name="Tritt A."/>
            <person name="Yoshinaga Y."/>
            <person name="Zwiers L.-H."/>
            <person name="Turgeon B."/>
            <person name="Goodwin S."/>
            <person name="Spatafora J."/>
            <person name="Crous P."/>
            <person name="Grigoriev I."/>
        </authorList>
    </citation>
    <scope>NUCLEOTIDE SEQUENCE</scope>
    <source>
        <strain evidence="3">CBS 113389</strain>
    </source>
</reference>
<organism evidence="3 4">
    <name type="scientific">Neohortaea acidophila</name>
    <dbReference type="NCBI Taxonomy" id="245834"/>
    <lineage>
        <taxon>Eukaryota</taxon>
        <taxon>Fungi</taxon>
        <taxon>Dikarya</taxon>
        <taxon>Ascomycota</taxon>
        <taxon>Pezizomycotina</taxon>
        <taxon>Dothideomycetes</taxon>
        <taxon>Dothideomycetidae</taxon>
        <taxon>Mycosphaerellales</taxon>
        <taxon>Teratosphaeriaceae</taxon>
        <taxon>Neohortaea</taxon>
    </lineage>
</organism>
<name>A0A6A6PHL6_9PEZI</name>
<feature type="compositionally biased region" description="Basic residues" evidence="2">
    <location>
        <begin position="173"/>
        <end position="188"/>
    </location>
</feature>
<feature type="coiled-coil region" evidence="1">
    <location>
        <begin position="28"/>
        <end position="112"/>
    </location>
</feature>
<proteinExistence type="predicted"/>